<feature type="compositionally biased region" description="Basic and acidic residues" evidence="1">
    <location>
        <begin position="72"/>
        <end position="86"/>
    </location>
</feature>
<gene>
    <name evidence="2" type="ORF">CSSPTR1EN2_LOCUS11370</name>
</gene>
<feature type="compositionally biased region" description="Basic and acidic residues" evidence="1">
    <location>
        <begin position="1"/>
        <end position="15"/>
    </location>
</feature>
<feature type="compositionally biased region" description="Basic residues" evidence="1">
    <location>
        <begin position="49"/>
        <end position="65"/>
    </location>
</feature>
<organism evidence="2 3">
    <name type="scientific">Sphagnum troendelagicum</name>
    <dbReference type="NCBI Taxonomy" id="128251"/>
    <lineage>
        <taxon>Eukaryota</taxon>
        <taxon>Viridiplantae</taxon>
        <taxon>Streptophyta</taxon>
        <taxon>Embryophyta</taxon>
        <taxon>Bryophyta</taxon>
        <taxon>Sphagnophytina</taxon>
        <taxon>Sphagnopsida</taxon>
        <taxon>Sphagnales</taxon>
        <taxon>Sphagnaceae</taxon>
        <taxon>Sphagnum</taxon>
    </lineage>
</organism>
<keyword evidence="3" id="KW-1185">Reference proteome</keyword>
<reference evidence="2" key="1">
    <citation type="submission" date="2024-02" db="EMBL/GenBank/DDBJ databases">
        <authorList>
            <consortium name="ELIXIR-Norway"/>
            <consortium name="Elixir Norway"/>
        </authorList>
    </citation>
    <scope>NUCLEOTIDE SEQUENCE</scope>
</reference>
<feature type="region of interest" description="Disordered" evidence="1">
    <location>
        <begin position="1"/>
        <end position="145"/>
    </location>
</feature>
<proteinExistence type="predicted"/>
<name>A0ABP0U4W0_9BRYO</name>
<evidence type="ECO:0000313" key="3">
    <source>
        <dbReference type="Proteomes" id="UP001497512"/>
    </source>
</evidence>
<evidence type="ECO:0000256" key="1">
    <source>
        <dbReference type="SAM" id="MobiDB-lite"/>
    </source>
</evidence>
<protein>
    <submittedName>
        <fullName evidence="2">Uncharacterized protein</fullName>
    </submittedName>
</protein>
<feature type="compositionally biased region" description="Polar residues" evidence="1">
    <location>
        <begin position="87"/>
        <end position="101"/>
    </location>
</feature>
<feature type="compositionally biased region" description="Basic and acidic residues" evidence="1">
    <location>
        <begin position="108"/>
        <end position="123"/>
    </location>
</feature>
<dbReference type="EMBL" id="OZ019911">
    <property type="protein sequence ID" value="CAK9212705.1"/>
    <property type="molecule type" value="Genomic_DNA"/>
</dbReference>
<dbReference type="Proteomes" id="UP001497512">
    <property type="component" value="Chromosome 19"/>
</dbReference>
<evidence type="ECO:0000313" key="2">
    <source>
        <dbReference type="EMBL" id="CAK9212705.1"/>
    </source>
</evidence>
<accession>A0ABP0U4W0</accession>
<feature type="compositionally biased region" description="Polar residues" evidence="1">
    <location>
        <begin position="31"/>
        <end position="45"/>
    </location>
</feature>
<sequence length="145" mass="16900">MLNVEEHRRRVDESQVRSGQIAPVKHRRDSPTSNLRQSPDSQPEGSPTRLKRAERRQRLRPRKMHANQGPMESRKPRVEKSGRTRNELSSIEQKVQGNLHSQYPLAVVEKHKSLEKGRLDQRPRTTGWPSSRMDLLLPRSHRGPR</sequence>